<reference evidence="6" key="2">
    <citation type="submission" date="2024-10" db="UniProtKB">
        <authorList>
            <consortium name="EnsemblProtists"/>
        </authorList>
    </citation>
    <scope>IDENTIFICATION</scope>
</reference>
<keyword evidence="2" id="KW-0285">Flavoprotein</keyword>
<organism evidence="6 7">
    <name type="scientific">Emiliania huxleyi (strain CCMP1516)</name>
    <dbReference type="NCBI Taxonomy" id="280463"/>
    <lineage>
        <taxon>Eukaryota</taxon>
        <taxon>Haptista</taxon>
        <taxon>Haptophyta</taxon>
        <taxon>Prymnesiophyceae</taxon>
        <taxon>Isochrysidales</taxon>
        <taxon>Noelaerhabdaceae</taxon>
        <taxon>Emiliania</taxon>
    </lineage>
</organism>
<dbReference type="PANTHER" id="PTHR43004">
    <property type="entry name" value="TRK SYSTEM POTASSIUM UPTAKE PROTEIN"/>
    <property type="match status" value="1"/>
</dbReference>
<dbReference type="EnsemblProtists" id="EOD08246">
    <property type="protein sequence ID" value="EOD08246"/>
    <property type="gene ID" value="EMIHUDRAFT_217857"/>
</dbReference>
<feature type="region of interest" description="Disordered" evidence="4">
    <location>
        <begin position="1"/>
        <end position="24"/>
    </location>
</feature>
<keyword evidence="7" id="KW-1185">Reference proteome</keyword>
<dbReference type="AlphaFoldDB" id="A0A0D3IAG1"/>
<dbReference type="InterPro" id="IPR036188">
    <property type="entry name" value="FAD/NAD-bd_sf"/>
</dbReference>
<name>A0A0D3IAG1_EMIH1</name>
<dbReference type="Gene3D" id="3.50.50.60">
    <property type="entry name" value="FAD/NAD(P)-binding domain"/>
    <property type="match status" value="1"/>
</dbReference>
<feature type="compositionally biased region" description="Pro residues" evidence="4">
    <location>
        <begin position="94"/>
        <end position="122"/>
    </location>
</feature>
<dbReference type="GO" id="GO:0071949">
    <property type="term" value="F:FAD binding"/>
    <property type="evidence" value="ECO:0007669"/>
    <property type="project" value="InterPro"/>
</dbReference>
<dbReference type="PANTHER" id="PTHR43004:SF19">
    <property type="entry name" value="BINDING MONOOXYGENASE, PUTATIVE (JCVI)-RELATED"/>
    <property type="match status" value="1"/>
</dbReference>
<dbReference type="Gene3D" id="3.30.9.10">
    <property type="entry name" value="D-Amino Acid Oxidase, subunit A, domain 2"/>
    <property type="match status" value="1"/>
</dbReference>
<evidence type="ECO:0000256" key="1">
    <source>
        <dbReference type="ARBA" id="ARBA00001974"/>
    </source>
</evidence>
<feature type="domain" description="FAD-binding" evidence="5">
    <location>
        <begin position="271"/>
        <end position="505"/>
    </location>
</feature>
<protein>
    <recommendedName>
        <fullName evidence="5">FAD-binding domain-containing protein</fullName>
    </recommendedName>
</protein>
<feature type="region of interest" description="Disordered" evidence="4">
    <location>
        <begin position="80"/>
        <end position="202"/>
    </location>
</feature>
<dbReference type="InterPro" id="IPR050641">
    <property type="entry name" value="RIFMO-like"/>
</dbReference>
<evidence type="ECO:0000256" key="4">
    <source>
        <dbReference type="SAM" id="MobiDB-lite"/>
    </source>
</evidence>
<dbReference type="GO" id="GO:0016709">
    <property type="term" value="F:oxidoreductase activity, acting on paired donors, with incorporation or reduction of molecular oxygen, NAD(P)H as one donor, and incorporation of one atom of oxygen"/>
    <property type="evidence" value="ECO:0007669"/>
    <property type="project" value="UniProtKB-ARBA"/>
</dbReference>
<feature type="compositionally biased region" description="Basic and acidic residues" evidence="4">
    <location>
        <begin position="185"/>
        <end position="198"/>
    </location>
</feature>
<feature type="compositionally biased region" description="Basic and acidic residues" evidence="4">
    <location>
        <begin position="155"/>
        <end position="177"/>
    </location>
</feature>
<evidence type="ECO:0000313" key="6">
    <source>
        <dbReference type="EnsemblProtists" id="EOD08246"/>
    </source>
</evidence>
<dbReference type="KEGG" id="ehx:EMIHUDRAFT_217857"/>
<dbReference type="GeneID" id="17254255"/>
<evidence type="ECO:0000259" key="5">
    <source>
        <dbReference type="Pfam" id="PF01494"/>
    </source>
</evidence>
<dbReference type="InterPro" id="IPR002938">
    <property type="entry name" value="FAD-bd"/>
</dbReference>
<dbReference type="Proteomes" id="UP000013827">
    <property type="component" value="Unassembled WGS sequence"/>
</dbReference>
<evidence type="ECO:0000256" key="3">
    <source>
        <dbReference type="ARBA" id="ARBA00022827"/>
    </source>
</evidence>
<keyword evidence="3" id="KW-0274">FAD</keyword>
<feature type="compositionally biased region" description="Basic residues" evidence="4">
    <location>
        <begin position="129"/>
        <end position="141"/>
    </location>
</feature>
<reference evidence="7" key="1">
    <citation type="journal article" date="2013" name="Nature">
        <title>Pan genome of the phytoplankton Emiliania underpins its global distribution.</title>
        <authorList>
            <person name="Read B.A."/>
            <person name="Kegel J."/>
            <person name="Klute M.J."/>
            <person name="Kuo A."/>
            <person name="Lefebvre S.C."/>
            <person name="Maumus F."/>
            <person name="Mayer C."/>
            <person name="Miller J."/>
            <person name="Monier A."/>
            <person name="Salamov A."/>
            <person name="Young J."/>
            <person name="Aguilar M."/>
            <person name="Claverie J.M."/>
            <person name="Frickenhaus S."/>
            <person name="Gonzalez K."/>
            <person name="Herman E.K."/>
            <person name="Lin Y.C."/>
            <person name="Napier J."/>
            <person name="Ogata H."/>
            <person name="Sarno A.F."/>
            <person name="Shmutz J."/>
            <person name="Schroeder D."/>
            <person name="de Vargas C."/>
            <person name="Verret F."/>
            <person name="von Dassow P."/>
            <person name="Valentin K."/>
            <person name="Van de Peer Y."/>
            <person name="Wheeler G."/>
            <person name="Dacks J.B."/>
            <person name="Delwiche C.F."/>
            <person name="Dyhrman S.T."/>
            <person name="Glockner G."/>
            <person name="John U."/>
            <person name="Richards T."/>
            <person name="Worden A.Z."/>
            <person name="Zhang X."/>
            <person name="Grigoriev I.V."/>
            <person name="Allen A.E."/>
            <person name="Bidle K."/>
            <person name="Borodovsky M."/>
            <person name="Bowler C."/>
            <person name="Brownlee C."/>
            <person name="Cock J.M."/>
            <person name="Elias M."/>
            <person name="Gladyshev V.N."/>
            <person name="Groth M."/>
            <person name="Guda C."/>
            <person name="Hadaegh A."/>
            <person name="Iglesias-Rodriguez M.D."/>
            <person name="Jenkins J."/>
            <person name="Jones B.M."/>
            <person name="Lawson T."/>
            <person name="Leese F."/>
            <person name="Lindquist E."/>
            <person name="Lobanov A."/>
            <person name="Lomsadze A."/>
            <person name="Malik S.B."/>
            <person name="Marsh M.E."/>
            <person name="Mackinder L."/>
            <person name="Mock T."/>
            <person name="Mueller-Roeber B."/>
            <person name="Pagarete A."/>
            <person name="Parker M."/>
            <person name="Probert I."/>
            <person name="Quesneville H."/>
            <person name="Raines C."/>
            <person name="Rensing S.A."/>
            <person name="Riano-Pachon D.M."/>
            <person name="Richier S."/>
            <person name="Rokitta S."/>
            <person name="Shiraiwa Y."/>
            <person name="Soanes D.M."/>
            <person name="van der Giezen M."/>
            <person name="Wahlund T.M."/>
            <person name="Williams B."/>
            <person name="Wilson W."/>
            <person name="Wolfe G."/>
            <person name="Wurch L.L."/>
        </authorList>
    </citation>
    <scope>NUCLEOTIDE SEQUENCE</scope>
</reference>
<evidence type="ECO:0000256" key="2">
    <source>
        <dbReference type="ARBA" id="ARBA00022630"/>
    </source>
</evidence>
<dbReference type="RefSeq" id="XP_005760675.1">
    <property type="nucleotide sequence ID" value="XM_005760618.1"/>
</dbReference>
<accession>A0A0D3IAG1</accession>
<sequence>MEVEQAPPDPTNFGSAPPDLTNFSPNLSVHAPTFVPPMALPMGMQGHPQGYDFVPMAGPHFVPMVIDGEQMWSIQMQSAPPMHPPHPSHFQHPPFSPHLPPHPPYSPHGHPSPPHFAMPPQPMDVLQRGMRRAPPPRHTQGRHGPPPPVQVGFELDGREGPMTPDKERRAPRGEQTRNRRGPRGKGGEHVKHNREPGKTPRAFWARQYKTKQETPFALYFLPFFANVQRFLLLKARLPVLYRLGDWPAPPAAPSGMLSSSLSSIAFGLPEKVDVLVVGGGPVGLTLAGQLLHLAQRGRVALVEANEEPCGGSRLPKAQLISALTMETWSRWDAALPRKIRGLCRLRPETTMDLVSWDSDKQAPRSTAVGLQALSEGLSKESHGWVQQPLYEAALRSHVASAPRECELTTHYGWNVVDATETDGEWSVVLEQTERGGRHYAEDGLDGLATDDTAAPKAGGRVRQTVLARVLVGCDGGRSSVRRRVPGADLCGQGGLGASLTVVFRRLRSDA</sequence>
<dbReference type="Pfam" id="PF01494">
    <property type="entry name" value="FAD_binding_3"/>
    <property type="match status" value="1"/>
</dbReference>
<evidence type="ECO:0000313" key="7">
    <source>
        <dbReference type="Proteomes" id="UP000013827"/>
    </source>
</evidence>
<comment type="cofactor">
    <cofactor evidence="1">
        <name>FAD</name>
        <dbReference type="ChEBI" id="CHEBI:57692"/>
    </cofactor>
</comment>
<dbReference type="SUPFAM" id="SSF51905">
    <property type="entry name" value="FAD/NAD(P)-binding domain"/>
    <property type="match status" value="1"/>
</dbReference>
<dbReference type="HOGENOM" id="CLU_534675_0_0_1"/>
<proteinExistence type="predicted"/>
<dbReference type="PaxDb" id="2903-EOD08246"/>
<dbReference type="PRINTS" id="PR00420">
    <property type="entry name" value="RNGMNOXGNASE"/>
</dbReference>